<dbReference type="SMART" id="SM00271">
    <property type="entry name" value="DnaJ"/>
    <property type="match status" value="1"/>
</dbReference>
<keyword evidence="5" id="KW-1185">Reference proteome</keyword>
<dbReference type="PROSITE" id="PS50076">
    <property type="entry name" value="DNAJ_2"/>
    <property type="match status" value="1"/>
</dbReference>
<sequence>MDSSSDSSSAETSETLYDILDITPDAVDAVIRRAYKQQALRWHPDKCSEPGAETKFKQIAEAWHVLSDDNRRAVYDEQLRSGVFDDDRSQNERQAAAREAAYQAYQEFMWREEQDAQRRMRRERACLVGVISLVAWVSVLLAILQRHTASLGLPPQLFRPPLVLSTRELARLPLTLEFASFRERLDARHRARARPLAALAWLPDYMPAYLRIDLNQTSELRRAPEVGQPHGRGWLLRSAATGEDIYGRELNLVTSVYVRPPAGQRKTGQKVLGMSPEGTPTLCTQLWRSGSLHREEWYDDMARSVGGRLRPFGLAAVPPADCEPEVGLLAIAASTLLALIATRLTLRMASLG</sequence>
<dbReference type="Gene3D" id="1.10.287.110">
    <property type="entry name" value="DnaJ domain"/>
    <property type="match status" value="1"/>
</dbReference>
<evidence type="ECO:0000313" key="5">
    <source>
        <dbReference type="Proteomes" id="UP000037460"/>
    </source>
</evidence>
<dbReference type="Pfam" id="PF00226">
    <property type="entry name" value="DnaJ"/>
    <property type="match status" value="1"/>
</dbReference>
<keyword evidence="2" id="KW-1133">Transmembrane helix</keyword>
<dbReference type="PANTHER" id="PTHR44360">
    <property type="entry name" value="DNAJ HOMOLOG SUBFAMILY B MEMBER 9"/>
    <property type="match status" value="1"/>
</dbReference>
<dbReference type="GO" id="GO:0005783">
    <property type="term" value="C:endoplasmic reticulum"/>
    <property type="evidence" value="ECO:0007669"/>
    <property type="project" value="TreeGrafter"/>
</dbReference>
<dbReference type="Proteomes" id="UP000037460">
    <property type="component" value="Unassembled WGS sequence"/>
</dbReference>
<evidence type="ECO:0000256" key="2">
    <source>
        <dbReference type="SAM" id="Phobius"/>
    </source>
</evidence>
<keyword evidence="1" id="KW-0143">Chaperone</keyword>
<dbReference type="InterPro" id="IPR001623">
    <property type="entry name" value="DnaJ_domain"/>
</dbReference>
<dbReference type="CDD" id="cd06257">
    <property type="entry name" value="DnaJ"/>
    <property type="match status" value="1"/>
</dbReference>
<proteinExistence type="predicted"/>
<dbReference type="PRINTS" id="PR00625">
    <property type="entry name" value="JDOMAIN"/>
</dbReference>
<name>A0A0M0K3X5_9EUKA</name>
<dbReference type="PANTHER" id="PTHR44360:SF1">
    <property type="entry name" value="DNAJ HOMOLOG SUBFAMILY B MEMBER 9"/>
    <property type="match status" value="1"/>
</dbReference>
<dbReference type="OrthoDB" id="10250354at2759"/>
<dbReference type="GO" id="GO:0051787">
    <property type="term" value="F:misfolded protein binding"/>
    <property type="evidence" value="ECO:0007669"/>
    <property type="project" value="TreeGrafter"/>
</dbReference>
<dbReference type="InterPro" id="IPR036869">
    <property type="entry name" value="J_dom_sf"/>
</dbReference>
<keyword evidence="2" id="KW-0812">Transmembrane</keyword>
<dbReference type="AlphaFoldDB" id="A0A0M0K3X5"/>
<accession>A0A0M0K3X5</accession>
<protein>
    <submittedName>
        <fullName evidence="4">DNAj-like subfamily b member 1-like protein</fullName>
    </submittedName>
</protein>
<reference evidence="5" key="1">
    <citation type="journal article" date="2015" name="PLoS Genet.">
        <title>Genome Sequence and Transcriptome Analyses of Chrysochromulina tobin: Metabolic Tools for Enhanced Algal Fitness in the Prominent Order Prymnesiales (Haptophyceae).</title>
        <authorList>
            <person name="Hovde B.T."/>
            <person name="Deodato C.R."/>
            <person name="Hunsperger H.M."/>
            <person name="Ryken S.A."/>
            <person name="Yost W."/>
            <person name="Jha R.K."/>
            <person name="Patterson J."/>
            <person name="Monnat R.J. Jr."/>
            <person name="Barlow S.B."/>
            <person name="Starkenburg S.R."/>
            <person name="Cattolico R.A."/>
        </authorList>
    </citation>
    <scope>NUCLEOTIDE SEQUENCE</scope>
    <source>
        <strain evidence="5">CCMP291</strain>
    </source>
</reference>
<dbReference type="SUPFAM" id="SSF46565">
    <property type="entry name" value="Chaperone J-domain"/>
    <property type="match status" value="1"/>
</dbReference>
<organism evidence="4 5">
    <name type="scientific">Chrysochromulina tobinii</name>
    <dbReference type="NCBI Taxonomy" id="1460289"/>
    <lineage>
        <taxon>Eukaryota</taxon>
        <taxon>Haptista</taxon>
        <taxon>Haptophyta</taxon>
        <taxon>Prymnesiophyceae</taxon>
        <taxon>Prymnesiales</taxon>
        <taxon>Chrysochromulinaceae</taxon>
        <taxon>Chrysochromulina</taxon>
    </lineage>
</organism>
<feature type="domain" description="J" evidence="3">
    <location>
        <begin position="15"/>
        <end position="79"/>
    </location>
</feature>
<gene>
    <name evidence="4" type="ORF">Ctob_005190</name>
</gene>
<keyword evidence="2" id="KW-0472">Membrane</keyword>
<evidence type="ECO:0000259" key="3">
    <source>
        <dbReference type="PROSITE" id="PS50076"/>
    </source>
</evidence>
<dbReference type="EMBL" id="JWZX01001549">
    <property type="protein sequence ID" value="KOO33312.1"/>
    <property type="molecule type" value="Genomic_DNA"/>
</dbReference>
<evidence type="ECO:0000313" key="4">
    <source>
        <dbReference type="EMBL" id="KOO33312.1"/>
    </source>
</evidence>
<comment type="caution">
    <text evidence="4">The sequence shown here is derived from an EMBL/GenBank/DDBJ whole genome shotgun (WGS) entry which is preliminary data.</text>
</comment>
<dbReference type="GO" id="GO:0051087">
    <property type="term" value="F:protein-folding chaperone binding"/>
    <property type="evidence" value="ECO:0007669"/>
    <property type="project" value="TreeGrafter"/>
</dbReference>
<evidence type="ECO:0000256" key="1">
    <source>
        <dbReference type="ARBA" id="ARBA00023186"/>
    </source>
</evidence>
<dbReference type="InterPro" id="IPR051948">
    <property type="entry name" value="Hsp70_co-chaperone_J-domain"/>
</dbReference>
<dbReference type="GO" id="GO:0036503">
    <property type="term" value="P:ERAD pathway"/>
    <property type="evidence" value="ECO:0007669"/>
    <property type="project" value="TreeGrafter"/>
</dbReference>
<feature type="transmembrane region" description="Helical" evidence="2">
    <location>
        <begin position="125"/>
        <end position="144"/>
    </location>
</feature>